<accession>A0AAW1IFM9</accession>
<dbReference type="AlphaFoldDB" id="A0AAW1IFM9"/>
<feature type="compositionally biased region" description="Polar residues" evidence="3">
    <location>
        <begin position="17"/>
        <end position="26"/>
    </location>
</feature>
<dbReference type="EMBL" id="JASPKY010000601">
    <property type="protein sequence ID" value="KAK9688229.1"/>
    <property type="molecule type" value="Genomic_DNA"/>
</dbReference>
<evidence type="ECO:0000313" key="5">
    <source>
        <dbReference type="EMBL" id="KAK9688229.1"/>
    </source>
</evidence>
<evidence type="ECO:0000256" key="1">
    <source>
        <dbReference type="ARBA" id="ARBA00022737"/>
    </source>
</evidence>
<evidence type="ECO:0000259" key="4">
    <source>
        <dbReference type="Pfam" id="PF09316"/>
    </source>
</evidence>
<sequence>MYGDDYVELYDNASQSSSGALSVGAQTSSPSPVTSTPTLLSSYEKTNSPPQIIYTPTENYLSQEYYNQPSPVKVGYNDEAYDLYNNSPGITPFKPLEMDKQYIHARLAPHEYVRNTTVPVNNGITHTRAPTPSILRKSTKSRKRRDSEIMEYALNDCIISTTDDMERVPIILNDFKPLPSSSPLKADNTPIKQLPFSPSQFLNSPNIQFEVASSSTPVKRLQVSTPHKNKMRPDRDYSPLSTPNGLSAHVKYEAMDTDGDIITPSKFNCGFTGDTPRTPTPFKRALEDLEKKSGPLKNLPDTPTRLEDITEIMKKDQDMSSNYETDSSMILTNDSGYLTGKRKSVTSYPSGKENNPNKRVRKALAWSSHTSSSDLTVPIETPSKSLMNSDISIFSSTPQLKDSLGVGLMDETHTGSSKRKPFTNCASFHVQGPRSAAVKRITFSEPERNHILKLETSWTKIACGRTEDQMDLTEKARRFLRSSGLKPRSLTF</sequence>
<keyword evidence="1" id="KW-0677">Repeat</keyword>
<organism evidence="5 6">
    <name type="scientific">Popillia japonica</name>
    <name type="common">Japanese beetle</name>
    <dbReference type="NCBI Taxonomy" id="7064"/>
    <lineage>
        <taxon>Eukaryota</taxon>
        <taxon>Metazoa</taxon>
        <taxon>Ecdysozoa</taxon>
        <taxon>Arthropoda</taxon>
        <taxon>Hexapoda</taxon>
        <taxon>Insecta</taxon>
        <taxon>Pterygota</taxon>
        <taxon>Neoptera</taxon>
        <taxon>Endopterygota</taxon>
        <taxon>Coleoptera</taxon>
        <taxon>Polyphaga</taxon>
        <taxon>Scarabaeiformia</taxon>
        <taxon>Scarabaeidae</taxon>
        <taxon>Rutelinae</taxon>
        <taxon>Popillia</taxon>
    </lineage>
</organism>
<dbReference type="Pfam" id="PF09316">
    <property type="entry name" value="Cmyb_C"/>
    <property type="match status" value="1"/>
</dbReference>
<protein>
    <submittedName>
        <fullName evidence="5">C-myb, C-terminal</fullName>
    </submittedName>
</protein>
<keyword evidence="6" id="KW-1185">Reference proteome</keyword>
<comment type="caution">
    <text evidence="5">The sequence shown here is derived from an EMBL/GenBank/DDBJ whole genome shotgun (WGS) entry which is preliminary data.</text>
</comment>
<evidence type="ECO:0000256" key="2">
    <source>
        <dbReference type="ARBA" id="ARBA00023125"/>
    </source>
</evidence>
<evidence type="ECO:0000256" key="3">
    <source>
        <dbReference type="SAM" id="MobiDB-lite"/>
    </source>
</evidence>
<proteinExistence type="predicted"/>
<dbReference type="Proteomes" id="UP001458880">
    <property type="component" value="Unassembled WGS sequence"/>
</dbReference>
<feature type="domain" description="C-myb C-terminal" evidence="4">
    <location>
        <begin position="271"/>
        <end position="327"/>
    </location>
</feature>
<feature type="compositionally biased region" description="Low complexity" evidence="3">
    <location>
        <begin position="27"/>
        <end position="42"/>
    </location>
</feature>
<evidence type="ECO:0000313" key="6">
    <source>
        <dbReference type="Proteomes" id="UP001458880"/>
    </source>
</evidence>
<feature type="region of interest" description="Disordered" evidence="3">
    <location>
        <begin position="218"/>
        <end position="243"/>
    </location>
</feature>
<keyword evidence="2" id="KW-0238">DNA-binding</keyword>
<name>A0AAW1IFM9_POPJA</name>
<gene>
    <name evidence="5" type="ORF">QE152_g35701</name>
</gene>
<reference evidence="5 6" key="1">
    <citation type="journal article" date="2024" name="BMC Genomics">
        <title>De novo assembly and annotation of Popillia japonica's genome with initial clues to its potential as an invasive pest.</title>
        <authorList>
            <person name="Cucini C."/>
            <person name="Boschi S."/>
            <person name="Funari R."/>
            <person name="Cardaioli E."/>
            <person name="Iannotti N."/>
            <person name="Marturano G."/>
            <person name="Paoli F."/>
            <person name="Bruttini M."/>
            <person name="Carapelli A."/>
            <person name="Frati F."/>
            <person name="Nardi F."/>
        </authorList>
    </citation>
    <scope>NUCLEOTIDE SEQUENCE [LARGE SCALE GENOMIC DNA]</scope>
    <source>
        <strain evidence="5">DMR45628</strain>
    </source>
</reference>
<dbReference type="GO" id="GO:0003677">
    <property type="term" value="F:DNA binding"/>
    <property type="evidence" value="ECO:0007669"/>
    <property type="project" value="UniProtKB-KW"/>
</dbReference>
<feature type="region of interest" description="Disordered" evidence="3">
    <location>
        <begin position="17"/>
        <end position="51"/>
    </location>
</feature>
<dbReference type="InterPro" id="IPR015395">
    <property type="entry name" value="C-myb_C"/>
</dbReference>